<gene>
    <name evidence="3" type="ORF">A5892_16845</name>
</gene>
<dbReference type="PANTHER" id="PTHR30160:SF7">
    <property type="entry name" value="ADP-HEPTOSE--LPS HEPTOSYLTRANSFERASE 2"/>
    <property type="match status" value="1"/>
</dbReference>
<dbReference type="Gene3D" id="3.40.50.2000">
    <property type="entry name" value="Glycogen Phosphorylase B"/>
    <property type="match status" value="2"/>
</dbReference>
<reference evidence="3 4" key="1">
    <citation type="submission" date="2016-04" db="EMBL/GenBank/DDBJ databases">
        <title>Complete Genome Sequence of Halotalea alkalilenta IHB B 13600.</title>
        <authorList>
            <person name="Swarnkar M.K."/>
            <person name="Sharma A."/>
            <person name="Kaushal K."/>
            <person name="Soni R."/>
            <person name="Rana S."/>
            <person name="Singh A.K."/>
            <person name="Gulati A."/>
        </authorList>
    </citation>
    <scope>NUCLEOTIDE SEQUENCE [LARGE SCALE GENOMIC DNA]</scope>
    <source>
        <strain evidence="3 4">IHB B 13600</strain>
    </source>
</reference>
<dbReference type="GO" id="GO:0005829">
    <property type="term" value="C:cytosol"/>
    <property type="evidence" value="ECO:0007669"/>
    <property type="project" value="TreeGrafter"/>
</dbReference>
<dbReference type="GO" id="GO:0009244">
    <property type="term" value="P:lipopolysaccharide core region biosynthetic process"/>
    <property type="evidence" value="ECO:0007669"/>
    <property type="project" value="TreeGrafter"/>
</dbReference>
<protein>
    <recommendedName>
        <fullName evidence="5">Glycosyl transferase</fullName>
    </recommendedName>
</protein>
<dbReference type="Pfam" id="PF01075">
    <property type="entry name" value="Glyco_transf_9"/>
    <property type="match status" value="1"/>
</dbReference>
<dbReference type="PANTHER" id="PTHR30160">
    <property type="entry name" value="TETRAACYLDISACCHARIDE 4'-KINASE-RELATED"/>
    <property type="match status" value="1"/>
</dbReference>
<dbReference type="InterPro" id="IPR051199">
    <property type="entry name" value="LPS_LOS_Heptosyltrfase"/>
</dbReference>
<dbReference type="SUPFAM" id="SSF53756">
    <property type="entry name" value="UDP-Glycosyltransferase/glycogen phosphorylase"/>
    <property type="match status" value="1"/>
</dbReference>
<keyword evidence="4" id="KW-1185">Reference proteome</keyword>
<organism evidence="3 4">
    <name type="scientific">Halotalea alkalilenta</name>
    <dbReference type="NCBI Taxonomy" id="376489"/>
    <lineage>
        <taxon>Bacteria</taxon>
        <taxon>Pseudomonadati</taxon>
        <taxon>Pseudomonadota</taxon>
        <taxon>Gammaproteobacteria</taxon>
        <taxon>Oceanospirillales</taxon>
        <taxon>Halomonadaceae</taxon>
        <taxon>Halotalea</taxon>
    </lineage>
</organism>
<dbReference type="InterPro" id="IPR002201">
    <property type="entry name" value="Glyco_trans_9"/>
</dbReference>
<evidence type="ECO:0000256" key="1">
    <source>
        <dbReference type="ARBA" id="ARBA00022676"/>
    </source>
</evidence>
<evidence type="ECO:0000313" key="4">
    <source>
        <dbReference type="Proteomes" id="UP000077875"/>
    </source>
</evidence>
<dbReference type="STRING" id="376489.A5892_16845"/>
<dbReference type="Proteomes" id="UP000077875">
    <property type="component" value="Chromosome"/>
</dbReference>
<sequence length="365" mass="39812">MSLKGLDRRIGKMLLEARNDFRPDPFTLDGIESAVVYIPKGIGDGMAVFPAIRALLERSVARLIIVASPANAMVFEPLHGVEVVTVPHERAYRAIVRLGRELRAELGRVDLCIEATSRDNSGSIRFVGALRARMNLQLSGSRMKCYAPFSARAVQMYFERDLPVPWCWAALMQDAGIAEVEGKFELPLPPGVEEEVDAWLDGRGEFIVLNLDGSTPDKWLSLERGEMVAQCLEQRYGLPILVICSPSGEAKAAALAQRLKFVTLPALPRTIHHSAALIARAALVVTPDTSVVHIASAFDRPVIGIYRRANGHWIPLSTMSATIVTEGEVEKLSERALVQAMDEIGPLPPVRSVGGPDAVRLGPDV</sequence>
<dbReference type="AlphaFoldDB" id="A0A172YI80"/>
<keyword evidence="1" id="KW-0328">Glycosyltransferase</keyword>
<evidence type="ECO:0000256" key="2">
    <source>
        <dbReference type="ARBA" id="ARBA00022679"/>
    </source>
</evidence>
<evidence type="ECO:0000313" key="3">
    <source>
        <dbReference type="EMBL" id="ANF58928.1"/>
    </source>
</evidence>
<dbReference type="KEGG" id="haa:A5892_16845"/>
<name>A0A172YI80_9GAMM</name>
<keyword evidence="2" id="KW-0808">Transferase</keyword>
<dbReference type="RefSeq" id="WP_064123781.1">
    <property type="nucleotide sequence ID" value="NZ_CP015243.1"/>
</dbReference>
<evidence type="ECO:0008006" key="5">
    <source>
        <dbReference type="Google" id="ProtNLM"/>
    </source>
</evidence>
<proteinExistence type="predicted"/>
<dbReference type="EMBL" id="CP015243">
    <property type="protein sequence ID" value="ANF58928.1"/>
    <property type="molecule type" value="Genomic_DNA"/>
</dbReference>
<accession>A0A172YI80</accession>
<dbReference type="GO" id="GO:0008713">
    <property type="term" value="F:ADP-heptose-lipopolysaccharide heptosyltransferase activity"/>
    <property type="evidence" value="ECO:0007669"/>
    <property type="project" value="TreeGrafter"/>
</dbReference>